<organism evidence="2 3">
    <name type="scientific">Stygiolobus azoricus</name>
    <dbReference type="NCBI Taxonomy" id="41675"/>
    <lineage>
        <taxon>Archaea</taxon>
        <taxon>Thermoproteota</taxon>
        <taxon>Thermoprotei</taxon>
        <taxon>Sulfolobales</taxon>
        <taxon>Sulfolobaceae</taxon>
        <taxon>Stygiolobus</taxon>
    </lineage>
</organism>
<dbReference type="SUPFAM" id="SSF47413">
    <property type="entry name" value="lambda repressor-like DNA-binding domains"/>
    <property type="match status" value="1"/>
</dbReference>
<dbReference type="Proteomes" id="UP000423396">
    <property type="component" value="Chromosome"/>
</dbReference>
<sequence length="230" mass="25891">MDYLIETLAKRIAGDISWSESPGASMRKWREAFNISQGELARYMGISQSVIADYERGRRKPGIDFLRKFVRGLIDIDAERGYRVINELIKGYTLMLPFIDDMGDFQSPVNVDDIAKALDGVIPNSSIPETKVYGWVITDSIRAIMSLKGLEFYQLLNFMLGRVVVFTNVSSGRSPLIALKIAPIKPSIIVLHRPVKLDPLALLLAEKDGITLIISILKDPKEIRERLRSI</sequence>
<dbReference type="EMBL" id="CP045483">
    <property type="protein sequence ID" value="QGR20112.1"/>
    <property type="molecule type" value="Genomic_DNA"/>
</dbReference>
<dbReference type="RefSeq" id="WP_156007561.1">
    <property type="nucleotide sequence ID" value="NZ_CP045483.1"/>
</dbReference>
<reference evidence="2 3" key="1">
    <citation type="submission" date="2019-10" db="EMBL/GenBank/DDBJ databases">
        <title>Genome Sequences from Six Type Strain Members of the Archaeal Family Sulfolobaceae: Acidianus ambivalens, Acidianus infernus, Metallosphaera prunae, Stygiolobus azoricus, Sulfolobus metallicus, and Sulfurisphaera ohwakuensis.</title>
        <authorList>
            <person name="Counts J.A."/>
            <person name="Kelly R.M."/>
        </authorList>
    </citation>
    <scope>NUCLEOTIDE SEQUENCE [LARGE SCALE GENOMIC DNA]</scope>
    <source>
        <strain evidence="2 3">FC6</strain>
    </source>
</reference>
<dbReference type="InterPro" id="IPR001387">
    <property type="entry name" value="Cro/C1-type_HTH"/>
</dbReference>
<dbReference type="OrthoDB" id="371772at2157"/>
<evidence type="ECO:0000259" key="1">
    <source>
        <dbReference type="PROSITE" id="PS50943"/>
    </source>
</evidence>
<evidence type="ECO:0000313" key="3">
    <source>
        <dbReference type="Proteomes" id="UP000423396"/>
    </source>
</evidence>
<name>A0A650CR30_9CREN</name>
<dbReference type="InterPro" id="IPR017271">
    <property type="entry name" value="Tscrpt_reg_HTH_MJ1545_prd"/>
</dbReference>
<accession>A0A650CR30</accession>
<dbReference type="Pfam" id="PF01381">
    <property type="entry name" value="HTH_3"/>
    <property type="match status" value="1"/>
</dbReference>
<dbReference type="InterPro" id="IPR010982">
    <property type="entry name" value="Lambda_DNA-bd_dom_sf"/>
</dbReference>
<dbReference type="PIRSF" id="PIRSF037724">
    <property type="entry name" value="TF_HTH_MJ1545_prd"/>
    <property type="match status" value="1"/>
</dbReference>
<dbReference type="GeneID" id="42799205"/>
<dbReference type="Gene3D" id="1.10.260.40">
    <property type="entry name" value="lambda repressor-like DNA-binding domains"/>
    <property type="match status" value="1"/>
</dbReference>
<evidence type="ECO:0000313" key="2">
    <source>
        <dbReference type="EMBL" id="QGR20112.1"/>
    </source>
</evidence>
<protein>
    <submittedName>
        <fullName evidence="2">Helix-turn-helix domain-containing protein</fullName>
    </submittedName>
</protein>
<keyword evidence="3" id="KW-1185">Reference proteome</keyword>
<dbReference type="GO" id="GO:0003677">
    <property type="term" value="F:DNA binding"/>
    <property type="evidence" value="ECO:0007669"/>
    <property type="project" value="InterPro"/>
</dbReference>
<feature type="domain" description="HTH cro/C1-type" evidence="1">
    <location>
        <begin position="26"/>
        <end position="80"/>
    </location>
</feature>
<dbReference type="PROSITE" id="PS50943">
    <property type="entry name" value="HTH_CROC1"/>
    <property type="match status" value="1"/>
</dbReference>
<proteinExistence type="predicted"/>
<dbReference type="KEGG" id="sazo:D1868_09005"/>
<dbReference type="AlphaFoldDB" id="A0A650CR30"/>
<gene>
    <name evidence="2" type="ORF">D1868_09005</name>
</gene>
<dbReference type="CDD" id="cd00093">
    <property type="entry name" value="HTH_XRE"/>
    <property type="match status" value="1"/>
</dbReference>
<dbReference type="SMART" id="SM00530">
    <property type="entry name" value="HTH_XRE"/>
    <property type="match status" value="1"/>
</dbReference>